<reference evidence="11" key="1">
    <citation type="submission" date="2021-01" db="EMBL/GenBank/DDBJ databases">
        <authorList>
            <person name="Corre E."/>
            <person name="Pelletier E."/>
            <person name="Niang G."/>
            <person name="Scheremetjew M."/>
            <person name="Finn R."/>
            <person name="Kale V."/>
            <person name="Holt S."/>
            <person name="Cochrane G."/>
            <person name="Meng A."/>
            <person name="Brown T."/>
            <person name="Cohen L."/>
        </authorList>
    </citation>
    <scope>NUCLEOTIDE SEQUENCE</scope>
    <source>
        <strain evidence="11">WS</strain>
    </source>
</reference>
<feature type="region of interest" description="Disordered" evidence="10">
    <location>
        <begin position="1"/>
        <end position="34"/>
    </location>
</feature>
<feature type="compositionally biased region" description="Low complexity" evidence="10">
    <location>
        <begin position="13"/>
        <end position="26"/>
    </location>
</feature>
<feature type="binding site" evidence="8">
    <location>
        <position position="177"/>
    </location>
    <ligand>
        <name>Fe cation</name>
        <dbReference type="ChEBI" id="CHEBI:24875"/>
        <note>catalytic</note>
    </ligand>
</feature>
<name>A0A7S1KLE2_9EUKA</name>
<dbReference type="PANTHER" id="PTHR12918">
    <property type="entry name" value="CYSTEINE DIOXYGENASE"/>
    <property type="match status" value="1"/>
</dbReference>
<accession>A0A7S1KLE2</accession>
<dbReference type="CDD" id="cd10548">
    <property type="entry name" value="cupin_CDO"/>
    <property type="match status" value="1"/>
</dbReference>
<dbReference type="GO" id="GO:0008198">
    <property type="term" value="F:ferrous iron binding"/>
    <property type="evidence" value="ECO:0007669"/>
    <property type="project" value="TreeGrafter"/>
</dbReference>
<evidence type="ECO:0000256" key="1">
    <source>
        <dbReference type="ARBA" id="ARBA00006622"/>
    </source>
</evidence>
<dbReference type="SUPFAM" id="SSF51182">
    <property type="entry name" value="RmlC-like cupins"/>
    <property type="match status" value="1"/>
</dbReference>
<comment type="cofactor">
    <cofactor evidence="9">
        <name>Fe cation</name>
        <dbReference type="ChEBI" id="CHEBI:24875"/>
    </cofactor>
    <text evidence="9">Binds 1 Fe cation per subunit.</text>
</comment>
<organism evidence="11">
    <name type="scientific">Percolomonas cosmopolitus</name>
    <dbReference type="NCBI Taxonomy" id="63605"/>
    <lineage>
        <taxon>Eukaryota</taxon>
        <taxon>Discoba</taxon>
        <taxon>Heterolobosea</taxon>
        <taxon>Tetramitia</taxon>
        <taxon>Eutetramitia</taxon>
        <taxon>Percolomonadidae</taxon>
        <taxon>Percolomonas</taxon>
    </lineage>
</organism>
<evidence type="ECO:0000256" key="4">
    <source>
        <dbReference type="ARBA" id="ARBA00022964"/>
    </source>
</evidence>
<feature type="binding site" evidence="8">
    <location>
        <position position="124"/>
    </location>
    <ligand>
        <name>Fe cation</name>
        <dbReference type="ChEBI" id="CHEBI:24875"/>
        <note>catalytic</note>
    </ligand>
</feature>
<dbReference type="EMBL" id="HBGD01000815">
    <property type="protein sequence ID" value="CAD9077440.1"/>
    <property type="molecule type" value="Transcribed_RNA"/>
</dbReference>
<feature type="compositionally biased region" description="Polar residues" evidence="10">
    <location>
        <begin position="1"/>
        <end position="12"/>
    </location>
</feature>
<feature type="cross-link" description="3'-(S-cysteinyl)-tyrosine (Cys-Tyr)" evidence="7">
    <location>
        <begin position="131"/>
        <end position="193"/>
    </location>
</feature>
<dbReference type="GO" id="GO:0019448">
    <property type="term" value="P:L-cysteine catabolic process"/>
    <property type="evidence" value="ECO:0007669"/>
    <property type="project" value="TreeGrafter"/>
</dbReference>
<keyword evidence="5 9" id="KW-0560">Oxidoreductase</keyword>
<dbReference type="InterPro" id="IPR014710">
    <property type="entry name" value="RmlC-like_jellyroll"/>
</dbReference>
<dbReference type="GO" id="GO:0017172">
    <property type="term" value="F:cysteine dioxygenase activity"/>
    <property type="evidence" value="ECO:0007669"/>
    <property type="project" value="UniProtKB-UniRule"/>
</dbReference>
<dbReference type="InterPro" id="IPR010300">
    <property type="entry name" value="CDO_1"/>
</dbReference>
<keyword evidence="3 8" id="KW-0479">Metal-binding</keyword>
<dbReference type="Gene3D" id="2.60.120.10">
    <property type="entry name" value="Jelly Rolls"/>
    <property type="match status" value="1"/>
</dbReference>
<evidence type="ECO:0000313" key="11">
    <source>
        <dbReference type="EMBL" id="CAD9077440.1"/>
    </source>
</evidence>
<keyword evidence="7" id="KW-0883">Thioether bond</keyword>
<evidence type="ECO:0000256" key="6">
    <source>
        <dbReference type="ARBA" id="ARBA00023004"/>
    </source>
</evidence>
<feature type="binding site" evidence="8">
    <location>
        <position position="126"/>
    </location>
    <ligand>
        <name>Fe cation</name>
        <dbReference type="ChEBI" id="CHEBI:24875"/>
        <note>catalytic</note>
    </ligand>
</feature>
<protein>
    <recommendedName>
        <fullName evidence="2 9">Cysteine dioxygenase</fullName>
        <ecNumber evidence="2 9">1.13.11.20</ecNumber>
    </recommendedName>
</protein>
<dbReference type="PANTHER" id="PTHR12918:SF1">
    <property type="entry name" value="CYSTEINE DIOXYGENASE TYPE 1"/>
    <property type="match status" value="1"/>
</dbReference>
<evidence type="ECO:0000256" key="8">
    <source>
        <dbReference type="PIRSR" id="PIRSR610300-51"/>
    </source>
</evidence>
<dbReference type="EC" id="1.13.11.20" evidence="2 9"/>
<dbReference type="AlphaFoldDB" id="A0A7S1KLE2"/>
<evidence type="ECO:0000256" key="9">
    <source>
        <dbReference type="RuleBase" id="RU366010"/>
    </source>
</evidence>
<comment type="catalytic activity">
    <reaction evidence="9">
        <text>L-cysteine + O2 = 3-sulfino-L-alanine + H(+)</text>
        <dbReference type="Rhea" id="RHEA:20441"/>
        <dbReference type="ChEBI" id="CHEBI:15378"/>
        <dbReference type="ChEBI" id="CHEBI:15379"/>
        <dbReference type="ChEBI" id="CHEBI:35235"/>
        <dbReference type="ChEBI" id="CHEBI:61085"/>
        <dbReference type="EC" id="1.13.11.20"/>
    </reaction>
</comment>
<gene>
    <name evidence="11" type="ORF">PCOS0759_LOCUS672</name>
</gene>
<evidence type="ECO:0000256" key="2">
    <source>
        <dbReference type="ARBA" id="ARBA00013133"/>
    </source>
</evidence>
<proteinExistence type="inferred from homology"/>
<keyword evidence="4 9" id="KW-0223">Dioxygenase</keyword>
<comment type="similarity">
    <text evidence="1 9">Belongs to the cysteine dioxygenase family.</text>
</comment>
<evidence type="ECO:0000256" key="3">
    <source>
        <dbReference type="ARBA" id="ARBA00022723"/>
    </source>
</evidence>
<dbReference type="Pfam" id="PF05995">
    <property type="entry name" value="CDO_I"/>
    <property type="match status" value="1"/>
</dbReference>
<evidence type="ECO:0000256" key="10">
    <source>
        <dbReference type="SAM" id="MobiDB-lite"/>
    </source>
</evidence>
<evidence type="ECO:0000256" key="5">
    <source>
        <dbReference type="ARBA" id="ARBA00023002"/>
    </source>
</evidence>
<keyword evidence="6 8" id="KW-0408">Iron</keyword>
<sequence>MQSPHSTNNCANSTTPRSSSSSTQQQAPKLSSTPIIKHSHVIAPSIRNLINQIDSIQSRSDVSDSQKSNLLGQLMKSFPLRNRDLKKYALIEQSAPYTRNLIWETETYALILMCWKPRTDSVIHTHGGSSCWARVVNGEVSEKRYKMDPETDEPLMLSQEVHEVGSVTYIDDSLGLHALCNPTNAFSMSLHLYTPPIRSSTYFDANDREMHVCHMKYHHKHHSTST</sequence>
<evidence type="ECO:0000256" key="7">
    <source>
        <dbReference type="PIRSR" id="PIRSR610300-50"/>
    </source>
</evidence>
<dbReference type="InterPro" id="IPR011051">
    <property type="entry name" value="RmlC_Cupin_sf"/>
</dbReference>